<dbReference type="SUPFAM" id="SSF52540">
    <property type="entry name" value="P-loop containing nucleoside triphosphate hydrolases"/>
    <property type="match status" value="2"/>
</dbReference>
<dbReference type="SUPFAM" id="SSF117281">
    <property type="entry name" value="Kelch motif"/>
    <property type="match status" value="1"/>
</dbReference>
<feature type="compositionally biased region" description="Basic and acidic residues" evidence="1">
    <location>
        <begin position="54"/>
        <end position="75"/>
    </location>
</feature>
<evidence type="ECO:0000256" key="1">
    <source>
        <dbReference type="SAM" id="MobiDB-lite"/>
    </source>
</evidence>
<evidence type="ECO:0000313" key="3">
    <source>
        <dbReference type="Proteomes" id="UP000677054"/>
    </source>
</evidence>
<dbReference type="OrthoDB" id="10251809at2759"/>
<feature type="compositionally biased region" description="Low complexity" evidence="1">
    <location>
        <begin position="1"/>
        <end position="14"/>
    </location>
</feature>
<sequence length="1488" mass="169862">MRNFEVSASSSARAAAEELESKAGEREGCKDESQEERKRAPSERAAAEELESEAGEREGCKDESQEERKRAPSESKKRRRKGRPHKDKVAEIAKGKKQSQHNCEISKKLAQLNQWGKSEAEDPRKGDFMRVRLPGYEEVPFLQAAKRYQEEYYPGAERLAYSFPPDYLKGKEQERLFEEMKKAEPSAIEDVKIPGTSTAVAEVFKCLKDEFKNSPSFVTYDYRFEETLYKAMGFSGEKLHNTNQYYQERGVDKFLSDHDVFGIVLEGDRVIVLSFEVKSRGRTDGKHPLKCLVGEGEYQLNIGKRCFQQFVGAAAAPYIYFSSFVALPYLSRSDLGKSLKCGCHVNVLTKDDIESGIAFRRFLSKHGITLKRKNTQDPAVKKCYLDTMRTYLAASACVEGMPRTVDDLHKNISGSRQRTLLLLTPRQKMILRESKPVIFLAGGQGTGKTYLLLRRAQELAERDEIVNIINMSGGHLSRDFIEWRDTQKFKDKIKILSPTEFLGSDPQGIDTFLQKVNAEKEGHFLVDEMQINWGLDGRDPEEVGKSWKEFAEKVESRSICIIWRPSDTTYPESFDIQKVIDSVGEEKVELLSAIVRNTRQMGEFVIEVTRFIHKRFRCNYQMPMQGLRNELHREEDAGKPGVVFIETHTVDKSVHLWAATAVVAISQWNYGSTENSSPFVIITRNDWERKVLVGELGSRLRKRVAFLDSGSILRGNPQPEFLVFHQAEVTGKSFENVILLDDCKFYYRSWSAMVSMARRSLHVITTDPLPSGHWEEPARIGLVSCCSLREPDEPSTDASSNPLNASDYAEIPMNNFVEPDTHAPTDMILEDIQLLFGPNRSGKTSFLIERLERRAKEAISKVRIIYVDSSRWYAKYNTRSLTPLEMKVRIKRRGLENVFEIFDIHDLLKAHDLEHERILSPRVIEQLLVKMLEKMKEEGRKLHIAFDDAPVHRIGTPGDTEGLIRDWESILETLPIRFHDSLASLAIAFQSYIHYRTTFDVKKFKEGFKLPSADVRILENGYRDVGFPSLIRYVLSHESPHELNVKPGTLNTRPQLSSLVFGEKPILITPPSQAHYHGGFKCINNRGRGCVALTAADYLQPHNLENVVVLISDEWVRKIFTEALKLMKAVIPQIYHPEEYRGCESPAVMCVGVEDSWMVEAISRAIRTLYIVEAGTHPMIKSRMGLWTEMERREAQRIFALGQGADSRSGIWEIDQFSPTLWVRDNNTLVDLLLAHSGRLIHGREREIRIFHVEKDPREAPDSWDEVIPVPDPFLVHLTAGVACHDSLFLIGGKRNPREVLRLDLNADKWISMSPLKIGRKGAASVMRDPHTILVLGGEDPDAGKLLASCEFLDTREKSSNWLPFPHDIPTPIDNHAGTWNNDYVYISGGWNGRETTRNVWSCRQARMLKLSSDEDNQRIFIEILSSKCQIRCLENYIIIIPKEFQGFESNLTVCIGIEYLRLVEGIFRDNMSLASFHRPETSFFLEL</sequence>
<dbReference type="EMBL" id="LR901670">
    <property type="protein sequence ID" value="CAD7249132.1"/>
    <property type="molecule type" value="Genomic_DNA"/>
</dbReference>
<feature type="region of interest" description="Disordered" evidence="1">
    <location>
        <begin position="1"/>
        <end position="102"/>
    </location>
</feature>
<proteinExistence type="predicted"/>
<dbReference type="Gene3D" id="2.120.10.80">
    <property type="entry name" value="Kelch-type beta propeller"/>
    <property type="match status" value="1"/>
</dbReference>
<accession>A0A7R9A6W6</accession>
<name>A0A7R9A6W6_9CRUS</name>
<dbReference type="InterPro" id="IPR015915">
    <property type="entry name" value="Kelch-typ_b-propeller"/>
</dbReference>
<gene>
    <name evidence="2" type="ORF">DSTB1V02_LOCUS8933</name>
</gene>
<evidence type="ECO:0000313" key="2">
    <source>
        <dbReference type="EMBL" id="CAD7249132.1"/>
    </source>
</evidence>
<dbReference type="EMBL" id="CAJPEV010002153">
    <property type="protein sequence ID" value="CAG0895879.1"/>
    <property type="molecule type" value="Genomic_DNA"/>
</dbReference>
<feature type="compositionally biased region" description="Basic and acidic residues" evidence="1">
    <location>
        <begin position="15"/>
        <end position="47"/>
    </location>
</feature>
<reference evidence="2" key="1">
    <citation type="submission" date="2020-11" db="EMBL/GenBank/DDBJ databases">
        <authorList>
            <person name="Tran Van P."/>
        </authorList>
    </citation>
    <scope>NUCLEOTIDE SEQUENCE</scope>
</reference>
<dbReference type="InterPro" id="IPR027417">
    <property type="entry name" value="P-loop_NTPase"/>
</dbReference>
<feature type="compositionally biased region" description="Basic residues" evidence="1">
    <location>
        <begin position="76"/>
        <end position="86"/>
    </location>
</feature>
<keyword evidence="3" id="KW-1185">Reference proteome</keyword>
<dbReference type="Proteomes" id="UP000677054">
    <property type="component" value="Unassembled WGS sequence"/>
</dbReference>
<protein>
    <submittedName>
        <fullName evidence="2">Uncharacterized protein</fullName>
    </submittedName>
</protein>
<organism evidence="2">
    <name type="scientific">Darwinula stevensoni</name>
    <dbReference type="NCBI Taxonomy" id="69355"/>
    <lineage>
        <taxon>Eukaryota</taxon>
        <taxon>Metazoa</taxon>
        <taxon>Ecdysozoa</taxon>
        <taxon>Arthropoda</taxon>
        <taxon>Crustacea</taxon>
        <taxon>Oligostraca</taxon>
        <taxon>Ostracoda</taxon>
        <taxon>Podocopa</taxon>
        <taxon>Podocopida</taxon>
        <taxon>Darwinulocopina</taxon>
        <taxon>Darwinuloidea</taxon>
        <taxon>Darwinulidae</taxon>
        <taxon>Darwinula</taxon>
    </lineage>
</organism>